<evidence type="ECO:0000313" key="1">
    <source>
        <dbReference type="EMBL" id="KAK9180842.1"/>
    </source>
</evidence>
<gene>
    <name evidence="1" type="ORF">WN944_023977</name>
</gene>
<dbReference type="SUPFAM" id="SSF102405">
    <property type="entry name" value="MCP/YpsA-like"/>
    <property type="match status" value="1"/>
</dbReference>
<dbReference type="Gene3D" id="3.40.50.450">
    <property type="match status" value="1"/>
</dbReference>
<organism evidence="1 2">
    <name type="scientific">Citrus x changshan-huyou</name>
    <dbReference type="NCBI Taxonomy" id="2935761"/>
    <lineage>
        <taxon>Eukaryota</taxon>
        <taxon>Viridiplantae</taxon>
        <taxon>Streptophyta</taxon>
        <taxon>Embryophyta</taxon>
        <taxon>Tracheophyta</taxon>
        <taxon>Spermatophyta</taxon>
        <taxon>Magnoliopsida</taxon>
        <taxon>eudicotyledons</taxon>
        <taxon>Gunneridae</taxon>
        <taxon>Pentapetalae</taxon>
        <taxon>rosids</taxon>
        <taxon>malvids</taxon>
        <taxon>Sapindales</taxon>
        <taxon>Rutaceae</taxon>
        <taxon>Aurantioideae</taxon>
        <taxon>Citrus</taxon>
    </lineage>
</organism>
<sequence length="111" mass="12253">MAASSSKQFKNICVLSGFHYGKYKEFVQAAVDLGRIIAERKLHLVYGGGDLATFEALITFASWAYLNIHKKPIAYTPEPDPQTVALNWSTNDGNGNSSSNKKCDLDLTLRL</sequence>
<dbReference type="Proteomes" id="UP001428341">
    <property type="component" value="Unassembled WGS sequence"/>
</dbReference>
<reference evidence="1 2" key="1">
    <citation type="submission" date="2024-05" db="EMBL/GenBank/DDBJ databases">
        <title>Haplotype-resolved chromosome-level genome assembly of Huyou (Citrus changshanensis).</title>
        <authorList>
            <person name="Miao C."/>
            <person name="Chen W."/>
            <person name="Wu Y."/>
            <person name="Wang L."/>
            <person name="Zhao S."/>
            <person name="Grierson D."/>
            <person name="Xu C."/>
            <person name="Chen K."/>
        </authorList>
    </citation>
    <scope>NUCLEOTIDE SEQUENCE [LARGE SCALE GENOMIC DNA]</scope>
    <source>
        <strain evidence="1">01-14</strain>
        <tissue evidence="1">Leaf</tissue>
    </source>
</reference>
<name>A0AAP0LMN1_9ROSI</name>
<keyword evidence="2" id="KW-1185">Reference proteome</keyword>
<dbReference type="EMBL" id="JBCGBO010000024">
    <property type="protein sequence ID" value="KAK9180842.1"/>
    <property type="molecule type" value="Genomic_DNA"/>
</dbReference>
<dbReference type="AlphaFoldDB" id="A0AAP0LMN1"/>
<protein>
    <submittedName>
        <fullName evidence="1">Uncharacterized protein</fullName>
    </submittedName>
</protein>
<evidence type="ECO:0000313" key="2">
    <source>
        <dbReference type="Proteomes" id="UP001428341"/>
    </source>
</evidence>
<accession>A0AAP0LMN1</accession>
<proteinExistence type="predicted"/>
<comment type="caution">
    <text evidence="1">The sequence shown here is derived from an EMBL/GenBank/DDBJ whole genome shotgun (WGS) entry which is preliminary data.</text>
</comment>